<gene>
    <name evidence="4" type="ORF">JAZ04_08360</name>
</gene>
<feature type="domain" description="EAL" evidence="2">
    <location>
        <begin position="454"/>
        <end position="708"/>
    </location>
</feature>
<evidence type="ECO:0000313" key="5">
    <source>
        <dbReference type="Proteomes" id="UP000886687"/>
    </source>
</evidence>
<dbReference type="CDD" id="cd01949">
    <property type="entry name" value="GGDEF"/>
    <property type="match status" value="1"/>
</dbReference>
<comment type="caution">
    <text evidence="4">The sequence shown here is derived from an EMBL/GenBank/DDBJ whole genome shotgun (WGS) entry which is preliminary data.</text>
</comment>
<dbReference type="InterPro" id="IPR000160">
    <property type="entry name" value="GGDEF_dom"/>
</dbReference>
<keyword evidence="1" id="KW-0812">Transmembrane</keyword>
<dbReference type="GO" id="GO:0071111">
    <property type="term" value="F:cyclic-guanylate-specific phosphodiesterase activity"/>
    <property type="evidence" value="ECO:0007669"/>
    <property type="project" value="InterPro"/>
</dbReference>
<dbReference type="Proteomes" id="UP000886687">
    <property type="component" value="Unassembled WGS sequence"/>
</dbReference>
<dbReference type="PANTHER" id="PTHR33121">
    <property type="entry name" value="CYCLIC DI-GMP PHOSPHODIESTERASE PDEF"/>
    <property type="match status" value="1"/>
</dbReference>
<dbReference type="InterPro" id="IPR050706">
    <property type="entry name" value="Cyclic-di-GMP_PDE-like"/>
</dbReference>
<dbReference type="SMART" id="SM00052">
    <property type="entry name" value="EAL"/>
    <property type="match status" value="1"/>
</dbReference>
<dbReference type="InterPro" id="IPR001633">
    <property type="entry name" value="EAL_dom"/>
</dbReference>
<dbReference type="NCBIfam" id="TIGR00254">
    <property type="entry name" value="GGDEF"/>
    <property type="match status" value="1"/>
</dbReference>
<dbReference type="SUPFAM" id="SSF141868">
    <property type="entry name" value="EAL domain-like"/>
    <property type="match status" value="1"/>
</dbReference>
<dbReference type="PROSITE" id="PS50887">
    <property type="entry name" value="GGDEF"/>
    <property type="match status" value="1"/>
</dbReference>
<dbReference type="SMART" id="SM00267">
    <property type="entry name" value="GGDEF"/>
    <property type="match status" value="1"/>
</dbReference>
<dbReference type="Pfam" id="PF00563">
    <property type="entry name" value="EAL"/>
    <property type="match status" value="1"/>
</dbReference>
<proteinExistence type="predicted"/>
<dbReference type="Pfam" id="PF00990">
    <property type="entry name" value="GGDEF"/>
    <property type="match status" value="1"/>
</dbReference>
<evidence type="ECO:0000313" key="4">
    <source>
        <dbReference type="EMBL" id="MCG7938856.1"/>
    </source>
</evidence>
<evidence type="ECO:0000259" key="3">
    <source>
        <dbReference type="PROSITE" id="PS50887"/>
    </source>
</evidence>
<dbReference type="InterPro" id="IPR035919">
    <property type="entry name" value="EAL_sf"/>
</dbReference>
<keyword evidence="1" id="KW-0472">Membrane</keyword>
<dbReference type="InterPro" id="IPR043128">
    <property type="entry name" value="Rev_trsase/Diguanyl_cyclase"/>
</dbReference>
<dbReference type="PANTHER" id="PTHR33121:SF79">
    <property type="entry name" value="CYCLIC DI-GMP PHOSPHODIESTERASE PDED-RELATED"/>
    <property type="match status" value="1"/>
</dbReference>
<dbReference type="CDD" id="cd01948">
    <property type="entry name" value="EAL"/>
    <property type="match status" value="1"/>
</dbReference>
<feature type="domain" description="GGDEF" evidence="3">
    <location>
        <begin position="314"/>
        <end position="446"/>
    </location>
</feature>
<accession>A0A9E4K3D7</accession>
<feature type="transmembrane region" description="Helical" evidence="1">
    <location>
        <begin position="248"/>
        <end position="270"/>
    </location>
</feature>
<dbReference type="Gene3D" id="3.30.70.270">
    <property type="match status" value="1"/>
</dbReference>
<dbReference type="Gene3D" id="3.20.20.450">
    <property type="entry name" value="EAL domain"/>
    <property type="match status" value="1"/>
</dbReference>
<organism evidence="4 5">
    <name type="scientific">Candidatus Thiodiazotropha lotti</name>
    <dbReference type="NCBI Taxonomy" id="2792787"/>
    <lineage>
        <taxon>Bacteria</taxon>
        <taxon>Pseudomonadati</taxon>
        <taxon>Pseudomonadota</taxon>
        <taxon>Gammaproteobacteria</taxon>
        <taxon>Chromatiales</taxon>
        <taxon>Sedimenticolaceae</taxon>
        <taxon>Candidatus Thiodiazotropha</taxon>
    </lineage>
</organism>
<dbReference type="SUPFAM" id="SSF55073">
    <property type="entry name" value="Nucleotide cyclase"/>
    <property type="match status" value="1"/>
</dbReference>
<dbReference type="EMBL" id="JAEPDI010000004">
    <property type="protein sequence ID" value="MCG7938856.1"/>
    <property type="molecule type" value="Genomic_DNA"/>
</dbReference>
<dbReference type="PROSITE" id="PS50883">
    <property type="entry name" value="EAL"/>
    <property type="match status" value="1"/>
</dbReference>
<evidence type="ECO:0000256" key="1">
    <source>
        <dbReference type="SAM" id="Phobius"/>
    </source>
</evidence>
<dbReference type="InterPro" id="IPR029787">
    <property type="entry name" value="Nucleotide_cyclase"/>
</dbReference>
<name>A0A9E4K3D7_9GAMM</name>
<sequence length="720" mass="83080">MSVYTWDKHFSSIKSDLNHAHALTKSYLLEKIVKMSEIFQLLDKSYNNRNQDQINLIISTFIDTIDFDRNAGTNFFQGHLTFDREFLDKQKPEQVFLKNSFYYTTQKQWVTPICYRFSEGDVGCFAIDLEDLTTLLTRGARTTGINHVISTSDYWLIHNSFFDKDQFASLYSANMMKGPIAKTLASHSKSLKEEIGLSLDEFLAGENSHSYQQRVLNGEHTLIMLSSVPTYNLFIASGYTYSEIWRQFLSYIYGIVLLTIGFNTVLFFLFKRYDKLNEKHRLDLEYKNKHDSLTGLLTRRASEQVFMEEHPISGTYVLAEISINKFHLINERFGHHTGDLLLQYISNYLKNYCTNPCYLIRDIGPDFFIISPDSESDKIEPAIEQLLEEVKKPIAIGDVKLRLNIKAGIFKGNLSSISYREALKCVDLALWKAKKEQINLYTYTEETHEQVIQRSRIRELLDDGIAKHEFHLVYQPQIEPNTGVLTGIEALARWNSTKLGFIPPLQFIDIAEESGLILDLGRELTTIAINDFKDILAKTNKELTLSINFSIYQFLSDTFLNDIDEIIGNSGIPPKLLTLEITESIFVEELAYIKNILLQLHERGFHISLDDFGTGYSSLSMLSKLPIDEIKIDKSFIDNIQHSRPDYLLVRNILAIGKTLDLKVVAEGIEHTDQADILQRHHCHSIQGYLYSKPLPKEEIIAFINKNKIQEYKKYKIKYK</sequence>
<evidence type="ECO:0000259" key="2">
    <source>
        <dbReference type="PROSITE" id="PS50883"/>
    </source>
</evidence>
<dbReference type="AlphaFoldDB" id="A0A9E4K3D7"/>
<protein>
    <submittedName>
        <fullName evidence="4">Bifunctional diguanylate cyclase/phosphodiesterase</fullName>
    </submittedName>
</protein>
<keyword evidence="1" id="KW-1133">Transmembrane helix</keyword>
<reference evidence="4" key="1">
    <citation type="journal article" date="2021" name="Proc. Natl. Acad. Sci. U.S.A.">
        <title>Global biogeography of chemosynthetic symbionts reveals both localized and globally distributed symbiont groups. .</title>
        <authorList>
            <person name="Osvatic J.T."/>
            <person name="Wilkins L.G.E."/>
            <person name="Leibrecht L."/>
            <person name="Leray M."/>
            <person name="Zauner S."/>
            <person name="Polzin J."/>
            <person name="Camacho Y."/>
            <person name="Gros O."/>
            <person name="van Gils J.A."/>
            <person name="Eisen J.A."/>
            <person name="Petersen J.M."/>
            <person name="Yuen B."/>
        </authorList>
    </citation>
    <scope>NUCLEOTIDE SEQUENCE</scope>
    <source>
        <strain evidence="4">MAGL173</strain>
    </source>
</reference>